<protein>
    <recommendedName>
        <fullName evidence="3">SYO1-like TPR repeats domain-containing protein</fullName>
    </recommendedName>
</protein>
<dbReference type="Ensembl" id="ENSSSCT00035081752.1">
    <property type="protein sequence ID" value="ENSSSCP00035033856.1"/>
    <property type="gene ID" value="ENSSSCG00035060847.1"/>
</dbReference>
<dbReference type="InterPro" id="IPR052616">
    <property type="entry name" value="SYO1-like"/>
</dbReference>
<keyword evidence="2" id="KW-0732">Signal</keyword>
<dbReference type="InterPro" id="IPR016024">
    <property type="entry name" value="ARM-type_fold"/>
</dbReference>
<dbReference type="Proteomes" id="UP000694727">
    <property type="component" value="Unplaced"/>
</dbReference>
<dbReference type="SUPFAM" id="SSF48371">
    <property type="entry name" value="ARM repeat"/>
    <property type="match status" value="1"/>
</dbReference>
<reference evidence="4" key="1">
    <citation type="submission" date="2025-05" db="UniProtKB">
        <authorList>
            <consortium name="Ensembl"/>
        </authorList>
    </citation>
    <scope>IDENTIFICATION</scope>
</reference>
<feature type="domain" description="SYO1-like TPR repeats" evidence="3">
    <location>
        <begin position="1"/>
        <end position="183"/>
    </location>
</feature>
<dbReference type="Gene3D" id="1.25.10.10">
    <property type="entry name" value="Leucine-rich Repeat Variant"/>
    <property type="match status" value="1"/>
</dbReference>
<dbReference type="Proteomes" id="UP000694720">
    <property type="component" value="Unplaced"/>
</dbReference>
<sequence length="238" mass="25554">MSTIQCRALVCLQSLVSLLDVEHLGGPAALQTLAQHLSQLLFSQPDFAKHVDFLEAISSALRALLQTMASQNIPQCMTPDQLMTLCTAGIQSSNVGVRVNMVSILGITGSVLAKEDGTLDTLKTIGCFLLEVATKDPSLVVAGEALDALFDVFADGKEAERASVQIRLLAALKDFQPVFKMKVGRFCGERLSLSLLWEEGVCASLRATPVIPITLQPPFRVRACGLSQRSVVLSVESL</sequence>
<dbReference type="InterPro" id="IPR057990">
    <property type="entry name" value="TPR_SYO1"/>
</dbReference>
<comment type="similarity">
    <text evidence="1">Belongs to the nuclear import and ribosome assembly adapter family.</text>
</comment>
<dbReference type="AlphaFoldDB" id="A0A8D0S3B0"/>
<evidence type="ECO:0000256" key="1">
    <source>
        <dbReference type="ARBA" id="ARBA00049983"/>
    </source>
</evidence>
<organism evidence="4 5">
    <name type="scientific">Sus scrofa</name>
    <name type="common">Pig</name>
    <dbReference type="NCBI Taxonomy" id="9823"/>
    <lineage>
        <taxon>Eukaryota</taxon>
        <taxon>Metazoa</taxon>
        <taxon>Chordata</taxon>
        <taxon>Craniata</taxon>
        <taxon>Vertebrata</taxon>
        <taxon>Euteleostomi</taxon>
        <taxon>Mammalia</taxon>
        <taxon>Eutheria</taxon>
        <taxon>Laurasiatheria</taxon>
        <taxon>Artiodactyla</taxon>
        <taxon>Suina</taxon>
        <taxon>Suidae</taxon>
        <taxon>Sus</taxon>
    </lineage>
</organism>
<evidence type="ECO:0000256" key="2">
    <source>
        <dbReference type="SAM" id="SignalP"/>
    </source>
</evidence>
<dbReference type="InterPro" id="IPR011989">
    <property type="entry name" value="ARM-like"/>
</dbReference>
<evidence type="ECO:0000313" key="5">
    <source>
        <dbReference type="Proteomes" id="UP000694727"/>
    </source>
</evidence>
<feature type="signal peptide" evidence="2">
    <location>
        <begin position="1"/>
        <end position="18"/>
    </location>
</feature>
<dbReference type="Ensembl" id="ENSSSCT00025060909.1">
    <property type="protein sequence ID" value="ENSSSCP00025025850.1"/>
    <property type="gene ID" value="ENSSSCG00025044217.1"/>
</dbReference>
<evidence type="ECO:0000313" key="4">
    <source>
        <dbReference type="Ensembl" id="ENSSSCP00025025850.1"/>
    </source>
</evidence>
<feature type="chain" id="PRO_5044684056" description="SYO1-like TPR repeats domain-containing protein" evidence="2">
    <location>
        <begin position="19"/>
        <end position="238"/>
    </location>
</feature>
<dbReference type="Pfam" id="PF25567">
    <property type="entry name" value="TPR_SYO1"/>
    <property type="match status" value="1"/>
</dbReference>
<accession>A0A8D0S3B0</accession>
<proteinExistence type="inferred from homology"/>
<name>A0A8D0S3B0_PIG</name>
<evidence type="ECO:0000259" key="3">
    <source>
        <dbReference type="Pfam" id="PF25567"/>
    </source>
</evidence>
<dbReference type="PANTHER" id="PTHR13347">
    <property type="entry name" value="HEAT REPEAT-CONTAINING PROTEIN 3"/>
    <property type="match status" value="1"/>
</dbReference>
<dbReference type="PANTHER" id="PTHR13347:SF1">
    <property type="entry name" value="HEAT REPEAT-CONTAINING PROTEIN 3"/>
    <property type="match status" value="1"/>
</dbReference>